<dbReference type="AlphaFoldDB" id="R0FKT0"/>
<keyword evidence="2" id="KW-1185">Reference proteome</keyword>
<gene>
    <name evidence="1" type="ORF">CARUB_v10003805mg</name>
</gene>
<dbReference type="STRING" id="81985.R0FKT0"/>
<dbReference type="Proteomes" id="UP000029121">
    <property type="component" value="Unassembled WGS sequence"/>
</dbReference>
<organism evidence="1 2">
    <name type="scientific">Capsella rubella</name>
    <dbReference type="NCBI Taxonomy" id="81985"/>
    <lineage>
        <taxon>Eukaryota</taxon>
        <taxon>Viridiplantae</taxon>
        <taxon>Streptophyta</taxon>
        <taxon>Embryophyta</taxon>
        <taxon>Tracheophyta</taxon>
        <taxon>Spermatophyta</taxon>
        <taxon>Magnoliopsida</taxon>
        <taxon>eudicotyledons</taxon>
        <taxon>Gunneridae</taxon>
        <taxon>Pentapetalae</taxon>
        <taxon>rosids</taxon>
        <taxon>malvids</taxon>
        <taxon>Brassicales</taxon>
        <taxon>Brassicaceae</taxon>
        <taxon>Camelineae</taxon>
        <taxon>Capsella</taxon>
    </lineage>
</organism>
<protein>
    <submittedName>
        <fullName evidence="1">Uncharacterized protein</fullName>
    </submittedName>
</protein>
<dbReference type="EMBL" id="KB870810">
    <property type="protein sequence ID" value="EOA23037.1"/>
    <property type="molecule type" value="Genomic_DNA"/>
</dbReference>
<accession>R0FKT0</accession>
<proteinExistence type="predicted"/>
<evidence type="ECO:0000313" key="2">
    <source>
        <dbReference type="Proteomes" id="UP000029121"/>
    </source>
</evidence>
<name>R0FKT0_9BRAS</name>
<sequence>MSWSLFNGYWTVPRKKVHVCRRKHVIRGNRSHLDDPYWARYTPSTGVFRDVVDFPIVDCDAYLISKYIKSALKNKGCYDGLVSMFLYEDDKNKYEAAGISINFVPQKNLKEELTETVIRSLYMEGYNFVLAEPVKLMPCTESSAWLWDSLCRSLSSDGSGSSQ</sequence>
<evidence type="ECO:0000313" key="1">
    <source>
        <dbReference type="EMBL" id="EOA23037.1"/>
    </source>
</evidence>
<reference evidence="2" key="1">
    <citation type="journal article" date="2013" name="Nat. Genet.">
        <title>The Capsella rubella genome and the genomic consequences of rapid mating system evolution.</title>
        <authorList>
            <person name="Slotte T."/>
            <person name="Hazzouri K.M."/>
            <person name="Agren J.A."/>
            <person name="Koenig D."/>
            <person name="Maumus F."/>
            <person name="Guo Y.L."/>
            <person name="Steige K."/>
            <person name="Platts A.E."/>
            <person name="Escobar J.S."/>
            <person name="Newman L.K."/>
            <person name="Wang W."/>
            <person name="Mandakova T."/>
            <person name="Vello E."/>
            <person name="Smith L.M."/>
            <person name="Henz S.R."/>
            <person name="Steffen J."/>
            <person name="Takuno S."/>
            <person name="Brandvain Y."/>
            <person name="Coop G."/>
            <person name="Andolfatto P."/>
            <person name="Hu T.T."/>
            <person name="Blanchette M."/>
            <person name="Clark R.M."/>
            <person name="Quesneville H."/>
            <person name="Nordborg M."/>
            <person name="Gaut B.S."/>
            <person name="Lysak M.A."/>
            <person name="Jenkins J."/>
            <person name="Grimwood J."/>
            <person name="Chapman J."/>
            <person name="Prochnik S."/>
            <person name="Shu S."/>
            <person name="Rokhsar D."/>
            <person name="Schmutz J."/>
            <person name="Weigel D."/>
            <person name="Wright S.I."/>
        </authorList>
    </citation>
    <scope>NUCLEOTIDE SEQUENCE [LARGE SCALE GENOMIC DNA]</scope>
    <source>
        <strain evidence="2">cv. Monte Gargano</strain>
    </source>
</reference>